<dbReference type="PROSITE" id="PS51832">
    <property type="entry name" value="HD_GYP"/>
    <property type="match status" value="1"/>
</dbReference>
<evidence type="ECO:0000259" key="3">
    <source>
        <dbReference type="PROSITE" id="PS51831"/>
    </source>
</evidence>
<feature type="domain" description="HD-GYP" evidence="4">
    <location>
        <begin position="478"/>
        <end position="670"/>
    </location>
</feature>
<dbReference type="InterPro" id="IPR037522">
    <property type="entry name" value="HD_GYP_dom"/>
</dbReference>
<evidence type="ECO:0000259" key="2">
    <source>
        <dbReference type="PROSITE" id="PS50887"/>
    </source>
</evidence>
<dbReference type="InterPro" id="IPR043128">
    <property type="entry name" value="Rev_trsase/Diguanyl_cyclase"/>
</dbReference>
<gene>
    <name evidence="5" type="ORF">ACFPYN_06785</name>
</gene>
<dbReference type="PROSITE" id="PS51831">
    <property type="entry name" value="HD"/>
    <property type="match status" value="1"/>
</dbReference>
<evidence type="ECO:0000313" key="6">
    <source>
        <dbReference type="Proteomes" id="UP001596170"/>
    </source>
</evidence>
<organism evidence="5 6">
    <name type="scientific">Paenisporosarcina macmurdoensis</name>
    <dbReference type="NCBI Taxonomy" id="212659"/>
    <lineage>
        <taxon>Bacteria</taxon>
        <taxon>Bacillati</taxon>
        <taxon>Bacillota</taxon>
        <taxon>Bacilli</taxon>
        <taxon>Bacillales</taxon>
        <taxon>Caryophanaceae</taxon>
        <taxon>Paenisporosarcina</taxon>
    </lineage>
</organism>
<dbReference type="Pfam" id="PF13487">
    <property type="entry name" value="HD_5"/>
    <property type="match status" value="1"/>
</dbReference>
<dbReference type="NCBIfam" id="TIGR00254">
    <property type="entry name" value="GGDEF"/>
    <property type="match status" value="1"/>
</dbReference>
<keyword evidence="6" id="KW-1185">Reference proteome</keyword>
<dbReference type="EMBL" id="JBHSRI010000007">
    <property type="protein sequence ID" value="MFC6039141.1"/>
    <property type="molecule type" value="Genomic_DNA"/>
</dbReference>
<dbReference type="InterPro" id="IPR006674">
    <property type="entry name" value="HD_domain"/>
</dbReference>
<comment type="caution">
    <text evidence="5">The sequence shown here is derived from an EMBL/GenBank/DDBJ whole genome shotgun (WGS) entry which is preliminary data.</text>
</comment>
<feature type="coiled-coil region" evidence="1">
    <location>
        <begin position="207"/>
        <end position="234"/>
    </location>
</feature>
<keyword evidence="1" id="KW-0175">Coiled coil</keyword>
<dbReference type="CDD" id="cd01949">
    <property type="entry name" value="GGDEF"/>
    <property type="match status" value="1"/>
</dbReference>
<dbReference type="SMART" id="SM00267">
    <property type="entry name" value="GGDEF"/>
    <property type="match status" value="1"/>
</dbReference>
<dbReference type="InterPro" id="IPR029787">
    <property type="entry name" value="Nucleotide_cyclase"/>
</dbReference>
<dbReference type="Proteomes" id="UP001596170">
    <property type="component" value="Unassembled WGS sequence"/>
</dbReference>
<dbReference type="InterPro" id="IPR000160">
    <property type="entry name" value="GGDEF_dom"/>
</dbReference>
<evidence type="ECO:0000259" key="4">
    <source>
        <dbReference type="PROSITE" id="PS51832"/>
    </source>
</evidence>
<accession>A0ABW1L7B3</accession>
<reference evidence="6" key="1">
    <citation type="journal article" date="2019" name="Int. J. Syst. Evol. Microbiol.">
        <title>The Global Catalogue of Microorganisms (GCM) 10K type strain sequencing project: providing services to taxonomists for standard genome sequencing and annotation.</title>
        <authorList>
            <consortium name="The Broad Institute Genomics Platform"/>
            <consortium name="The Broad Institute Genome Sequencing Center for Infectious Disease"/>
            <person name="Wu L."/>
            <person name="Ma J."/>
        </authorList>
    </citation>
    <scope>NUCLEOTIDE SEQUENCE [LARGE SCALE GENOMIC DNA]</scope>
    <source>
        <strain evidence="6">CCUG 54527</strain>
    </source>
</reference>
<dbReference type="SMART" id="SM00471">
    <property type="entry name" value="HDc"/>
    <property type="match status" value="1"/>
</dbReference>
<dbReference type="Pfam" id="PF00990">
    <property type="entry name" value="GGDEF"/>
    <property type="match status" value="1"/>
</dbReference>
<evidence type="ECO:0000256" key="1">
    <source>
        <dbReference type="SAM" id="Coils"/>
    </source>
</evidence>
<dbReference type="Gene3D" id="1.10.3210.10">
    <property type="entry name" value="Hypothetical protein af1432"/>
    <property type="match status" value="1"/>
</dbReference>
<dbReference type="SUPFAM" id="SSF55073">
    <property type="entry name" value="Nucleotide cyclase"/>
    <property type="match status" value="1"/>
</dbReference>
<feature type="domain" description="GGDEF" evidence="2">
    <location>
        <begin position="357"/>
        <end position="484"/>
    </location>
</feature>
<dbReference type="RefSeq" id="WP_377733224.1">
    <property type="nucleotide sequence ID" value="NZ_JBHSRI010000007.1"/>
</dbReference>
<dbReference type="PROSITE" id="PS50887">
    <property type="entry name" value="GGDEF"/>
    <property type="match status" value="1"/>
</dbReference>
<dbReference type="SUPFAM" id="SSF109604">
    <property type="entry name" value="HD-domain/PDEase-like"/>
    <property type="match status" value="1"/>
</dbReference>
<evidence type="ECO:0000313" key="5">
    <source>
        <dbReference type="EMBL" id="MFC6039141.1"/>
    </source>
</evidence>
<dbReference type="InterPro" id="IPR003607">
    <property type="entry name" value="HD/PDEase_dom"/>
</dbReference>
<sequence length="670" mass="76473">MSKEFHLQTEKITDIKADAIANKKMYLHNDVEEKQAEELINVNKELVFQTTEKDKREAELIIANKELVFQTAEKADRAAELVNANKELVFQNKEKDKRAAELVIANKELVFQSEEKADRAAELVIANKELVFQSEEKADRAAELVIANKELVFQSEEKANRAAELVIANKELVFQNEEKDKRAAELVIANKELAFQTGEKADRAAELVIANKELAFQNEEKDKLAAELVLANKELLFQNKEKDKRAAELDIANKELIFQNEEKANRAAELVLANKELVFQTGEKADRAAELVIANKELVFQNEEKDKRAAELNIANEELAFQNEEVLYLSYHDQLTGLYNRRFYEIELKRLESTKDLPLTMIMGDVNGLKLINDSFGHAMGDELLKKVADVIKKSCRADDIIFRSGGDEFVILLPKTDAFEAEIITKRISELALLEKVGSIDISISFGYETKNNEEDNIQDVFKKAEENMYKNKLFESLSMRKKTVDLIIKTLHEKNKRLEEHSQRVSKLCGRMGQVLGLFEYQIKELKTAGLLHDIGKIAINENILNKPGKLTDNEWKEIKRHSEIGYRILITDSDMSKMAEYVLAHHERWDGKGYPRGLKEKEIPYESRIIAIADAYDAMISERTYCDALSQEDAILELQKNAGIQFDPELVSLFIAEALGTNRKIVE</sequence>
<dbReference type="CDD" id="cd00077">
    <property type="entry name" value="HDc"/>
    <property type="match status" value="1"/>
</dbReference>
<dbReference type="PANTHER" id="PTHR43155:SF2">
    <property type="entry name" value="CYCLIC DI-GMP PHOSPHODIESTERASE PA4108"/>
    <property type="match status" value="1"/>
</dbReference>
<dbReference type="Gene3D" id="3.30.70.270">
    <property type="match status" value="1"/>
</dbReference>
<feature type="domain" description="HD" evidence="3">
    <location>
        <begin position="500"/>
        <end position="622"/>
    </location>
</feature>
<proteinExistence type="predicted"/>
<dbReference type="PANTHER" id="PTHR43155">
    <property type="entry name" value="CYCLIC DI-GMP PHOSPHODIESTERASE PA4108-RELATED"/>
    <property type="match status" value="1"/>
</dbReference>
<name>A0ABW1L7B3_9BACL</name>
<protein>
    <submittedName>
        <fullName evidence="5">HD domain-containing phosphohydrolase</fullName>
    </submittedName>
</protein>